<accession>A0AC11EIN6</accession>
<reference evidence="1" key="3">
    <citation type="submission" date="2025-09" db="UniProtKB">
        <authorList>
            <consortium name="Ensembl"/>
        </authorList>
    </citation>
    <scope>IDENTIFICATION</scope>
</reference>
<sequence length="500" mass="57426">MPGPQPRSHLSLDLCVVAGGWSWCSRKHCSLNQGPVEEDDPRVWTGVRVLTGSWGERLLMHTLSSSSQGPVTFEDVAVYFSQEEWRLIGEAQRLLYHDVMLENFTLVASLGCSHTAEDEQTPSEQNVSVEVPQRNTKKTDLSSQKVCPWEMGNLALEGGLCGPEVLRTNPGQTPCGTDVKSHQHGGETLMRRDLGKALMKNCTIHALENAFMCQEARKDFPGSSGHVQHQVKPQMMEFVAEFHNGEKRFKCNECGKLFYRKSRLAQHHRVHTGEKPYECSECGKVFRCSSSLAIHRRIHTGERPYECRECGKFFRQHSQLVVHQRIHTGARPYKCSECGKTFSTKTKLDQHGRVHTRERPYECGECGRTYTCKRMLDQHQRVHTGEWPYECSECGKAFRYFSSLFMHRRIHSGERPYECSECGKSFRQKAHLQGHQKIHSGAKTFQCSECGRYFSQKSVLTKHQRVHTEERPYMCSECGKCFRDRTSLIKHLNLHWRKAT</sequence>
<gene>
    <name evidence="1" type="primary">LOC105602028</name>
</gene>
<reference evidence="1" key="1">
    <citation type="submission" date="2020-11" db="EMBL/GenBank/DDBJ databases">
        <authorList>
            <person name="Davenport K.M."/>
            <person name="Bickhart D.M."/>
            <person name="Smith T.P.L."/>
            <person name="Murdoch B.M."/>
            <person name="Rosen B.D."/>
        </authorList>
    </citation>
    <scope>NUCLEOTIDE SEQUENCE [LARGE SCALE GENOMIC DNA]</scope>
    <source>
        <strain evidence="1">OAR_USU_Benz2616</strain>
    </source>
</reference>
<name>A0AC11EIN6_SHEEP</name>
<proteinExistence type="predicted"/>
<evidence type="ECO:0000313" key="1">
    <source>
        <dbReference type="Ensembl" id="ENSOARP00020058914.1"/>
    </source>
</evidence>
<organism evidence="1">
    <name type="scientific">Ovis aries</name>
    <name type="common">Sheep</name>
    <dbReference type="NCBI Taxonomy" id="9940"/>
    <lineage>
        <taxon>Eukaryota</taxon>
        <taxon>Metazoa</taxon>
        <taxon>Chordata</taxon>
        <taxon>Craniata</taxon>
        <taxon>Vertebrata</taxon>
        <taxon>Euteleostomi</taxon>
        <taxon>Mammalia</taxon>
        <taxon>Eutheria</taxon>
        <taxon>Laurasiatheria</taxon>
        <taxon>Artiodactyla</taxon>
        <taxon>Ruminantia</taxon>
        <taxon>Pecora</taxon>
        <taxon>Bovidae</taxon>
        <taxon>Caprinae</taxon>
        <taxon>Ovis</taxon>
    </lineage>
</organism>
<reference evidence="1" key="2">
    <citation type="submission" date="2025-08" db="UniProtKB">
        <authorList>
            <consortium name="Ensembl"/>
        </authorList>
    </citation>
    <scope>IDENTIFICATION</scope>
</reference>
<protein>
    <submittedName>
        <fullName evidence="1">Uncharacterized protein</fullName>
    </submittedName>
</protein>
<dbReference type="Ensembl" id="ENSOART00020065865.1">
    <property type="protein sequence ID" value="ENSOARP00020058914.1"/>
    <property type="gene ID" value="ENSOARG00020030530.1"/>
</dbReference>